<protein>
    <submittedName>
        <fullName evidence="1">Uncharacterized protein</fullName>
    </submittedName>
</protein>
<sequence length="401" mass="47048">MSTTKPSSYDSWKVLILYLDANVRFELFRQVPSLRILEKLVPLRIDSLCFDHMETRVNDTKYTLGICREYSSEQETPKCHKRSNEKGGCEYDLSKHGFNLYFYNETVTPGDVDLKTTMDERDLGQQDGEQATWERQLEIHEYVLTQKTEQMKSEDDEDQVYYGTKENPRLRFSDLEIKQLERLSRLPVEKLKEEIKNYQAYLIPYYCRRDNTLPPYTPKLQLTVESPRGKQTFFHVIDESSYPLNSMVLSSGQATDYEHSIVRSAKKLIIRPNFSGLRTYLPIFMKLHNQSTIVDIKQLPFSVEDQILLIEHWIEVDKELGTYLAYGVSEERTVKELFTQVEQHALGNRVSEKSVEIPMNIDEAMRISYTRNEVKENLGGRENFTKPEWWVKMDVVAAKDK</sequence>
<dbReference type="Proteomes" id="UP000008068">
    <property type="component" value="Unassembled WGS sequence"/>
</dbReference>
<dbReference type="InterPro" id="IPR021942">
    <property type="entry name" value="DUF3557"/>
</dbReference>
<dbReference type="AlphaFoldDB" id="G0MDC5"/>
<evidence type="ECO:0000313" key="1">
    <source>
        <dbReference type="EMBL" id="EGT49424.1"/>
    </source>
</evidence>
<evidence type="ECO:0000313" key="2">
    <source>
        <dbReference type="Proteomes" id="UP000008068"/>
    </source>
</evidence>
<keyword evidence="2" id="KW-1185">Reference proteome</keyword>
<proteinExistence type="predicted"/>
<dbReference type="OMA" id="QATWERQ"/>
<reference evidence="2" key="1">
    <citation type="submission" date="2011-07" db="EMBL/GenBank/DDBJ databases">
        <authorList>
            <consortium name="Caenorhabditis brenneri Sequencing and Analysis Consortium"/>
            <person name="Wilson R.K."/>
        </authorList>
    </citation>
    <scope>NUCLEOTIDE SEQUENCE [LARGE SCALE GENOMIC DNA]</scope>
    <source>
        <strain evidence="2">PB2801</strain>
    </source>
</reference>
<organism evidence="2">
    <name type="scientific">Caenorhabditis brenneri</name>
    <name type="common">Nematode worm</name>
    <dbReference type="NCBI Taxonomy" id="135651"/>
    <lineage>
        <taxon>Eukaryota</taxon>
        <taxon>Metazoa</taxon>
        <taxon>Ecdysozoa</taxon>
        <taxon>Nematoda</taxon>
        <taxon>Chromadorea</taxon>
        <taxon>Rhabditida</taxon>
        <taxon>Rhabditina</taxon>
        <taxon>Rhabditomorpha</taxon>
        <taxon>Rhabditoidea</taxon>
        <taxon>Rhabditidae</taxon>
        <taxon>Peloderinae</taxon>
        <taxon>Caenorhabditis</taxon>
    </lineage>
</organism>
<dbReference type="OrthoDB" id="5911039at2759"/>
<dbReference type="EMBL" id="GL379790">
    <property type="protein sequence ID" value="EGT49424.1"/>
    <property type="molecule type" value="Genomic_DNA"/>
</dbReference>
<dbReference type="FunCoup" id="G0MDC5">
    <property type="interactions" value="390"/>
</dbReference>
<gene>
    <name evidence="1" type="ORF">CAEBREN_18578</name>
</gene>
<dbReference type="Pfam" id="PF12078">
    <property type="entry name" value="DUF3557"/>
    <property type="match status" value="1"/>
</dbReference>
<accession>G0MDC5</accession>
<dbReference type="HOGENOM" id="CLU_042576_0_1_1"/>
<name>G0MDC5_CAEBE</name>
<dbReference type="PANTHER" id="PTHR31379:SF1">
    <property type="entry name" value="F-BOX C PROTEIN-RELATED"/>
    <property type="match status" value="1"/>
</dbReference>
<dbReference type="PANTHER" id="PTHR31379">
    <property type="entry name" value="F-BOX C PROTEIN-RELATED-RELATED"/>
    <property type="match status" value="1"/>
</dbReference>
<dbReference type="InParanoid" id="G0MDC5"/>